<keyword evidence="2" id="KW-0472">Membrane</keyword>
<evidence type="ECO:0000256" key="2">
    <source>
        <dbReference type="SAM" id="Phobius"/>
    </source>
</evidence>
<dbReference type="RefSeq" id="WP_017578357.1">
    <property type="nucleotide sequence ID" value="NZ_BMXL01000001.1"/>
</dbReference>
<organism evidence="3 4">
    <name type="scientific">Nocardiopsis kunsanensis</name>
    <dbReference type="NCBI Taxonomy" id="141693"/>
    <lineage>
        <taxon>Bacteria</taxon>
        <taxon>Bacillati</taxon>
        <taxon>Actinomycetota</taxon>
        <taxon>Actinomycetes</taxon>
        <taxon>Streptosporangiales</taxon>
        <taxon>Nocardiopsidaceae</taxon>
        <taxon>Nocardiopsis</taxon>
    </lineage>
</organism>
<gene>
    <name evidence="3" type="ORF">GCM10007147_03950</name>
</gene>
<dbReference type="AlphaFoldDB" id="A0A918X6V4"/>
<dbReference type="Proteomes" id="UP000654947">
    <property type="component" value="Unassembled WGS sequence"/>
</dbReference>
<feature type="compositionally biased region" description="Basic and acidic residues" evidence="1">
    <location>
        <begin position="99"/>
        <end position="116"/>
    </location>
</feature>
<evidence type="ECO:0000313" key="3">
    <source>
        <dbReference type="EMBL" id="GHD15972.1"/>
    </source>
</evidence>
<evidence type="ECO:0000313" key="4">
    <source>
        <dbReference type="Proteomes" id="UP000654947"/>
    </source>
</evidence>
<keyword evidence="4" id="KW-1185">Reference proteome</keyword>
<accession>A0A918X6V4</accession>
<comment type="caution">
    <text evidence="3">The sequence shown here is derived from an EMBL/GenBank/DDBJ whole genome shotgun (WGS) entry which is preliminary data.</text>
</comment>
<dbReference type="EMBL" id="BMXL01000001">
    <property type="protein sequence ID" value="GHD15972.1"/>
    <property type="molecule type" value="Genomic_DNA"/>
</dbReference>
<feature type="region of interest" description="Disordered" evidence="1">
    <location>
        <begin position="40"/>
        <end position="128"/>
    </location>
</feature>
<reference evidence="3 4" key="1">
    <citation type="journal article" date="2014" name="Int. J. Syst. Evol. Microbiol.">
        <title>Complete genome sequence of Corynebacterium casei LMG S-19264T (=DSM 44701T), isolated from a smear-ripened cheese.</title>
        <authorList>
            <consortium name="US DOE Joint Genome Institute (JGI-PGF)"/>
            <person name="Walter F."/>
            <person name="Albersmeier A."/>
            <person name="Kalinowski J."/>
            <person name="Ruckert C."/>
        </authorList>
    </citation>
    <scope>NUCLEOTIDE SEQUENCE [LARGE SCALE GENOMIC DNA]</scope>
    <source>
        <strain evidence="3 4">KCTC 19473</strain>
    </source>
</reference>
<evidence type="ECO:0000256" key="1">
    <source>
        <dbReference type="SAM" id="MobiDB-lite"/>
    </source>
</evidence>
<name>A0A918X6V4_9ACTN</name>
<keyword evidence="2" id="KW-0812">Transmembrane</keyword>
<sequence>MDAPGAAWLVWVLVTIAVPIVVIFIVLGVLRWSRLRAQEAVRSEEYWEESPDGRRYPTGYERMYDPEARRAATRGEYPEDEDAGAQEEQHGASPSEDAEPGKEGEVRPDRQDRPEGQDGQEGPSGTGR</sequence>
<protein>
    <submittedName>
        <fullName evidence="3">Uncharacterized protein</fullName>
    </submittedName>
</protein>
<keyword evidence="2" id="KW-1133">Transmembrane helix</keyword>
<proteinExistence type="predicted"/>
<feature type="transmembrane region" description="Helical" evidence="2">
    <location>
        <begin position="6"/>
        <end position="30"/>
    </location>
</feature>
<feature type="compositionally biased region" description="Basic and acidic residues" evidence="1">
    <location>
        <begin position="40"/>
        <end position="55"/>
    </location>
</feature>